<reference evidence="10" key="1">
    <citation type="submission" date="2018-09" db="EMBL/GenBank/DDBJ databases">
        <title>Complete Genome Sequencing of Sulfolobus sp. JCM 16834.</title>
        <authorList>
            <person name="Kato S."/>
            <person name="Itoh T."/>
            <person name="Ohkuma M."/>
        </authorList>
    </citation>
    <scope>NUCLEOTIDE SEQUENCE [LARGE SCALE GENOMIC DNA]</scope>
    <source>
        <strain evidence="10">IC-007</strain>
    </source>
</reference>
<name>A0A510E5X3_9CREN</name>
<evidence type="ECO:0000259" key="6">
    <source>
        <dbReference type="Pfam" id="PF02915"/>
    </source>
</evidence>
<dbReference type="InterPro" id="IPR009078">
    <property type="entry name" value="Ferritin-like_SF"/>
</dbReference>
<dbReference type="GO" id="GO:0005384">
    <property type="term" value="F:manganese ion transmembrane transporter activity"/>
    <property type="evidence" value="ECO:0007669"/>
    <property type="project" value="InterPro"/>
</dbReference>
<evidence type="ECO:0000256" key="5">
    <source>
        <dbReference type="SAM" id="Phobius"/>
    </source>
</evidence>
<dbReference type="OrthoDB" id="42847at2157"/>
<protein>
    <recommendedName>
        <fullName evidence="6">Rubrerythrin diiron-binding domain-containing protein</fullName>
    </recommendedName>
</protein>
<dbReference type="RefSeq" id="WP_149528778.1">
    <property type="nucleotide sequence ID" value="NZ_AP018929.1"/>
</dbReference>
<evidence type="ECO:0000256" key="1">
    <source>
        <dbReference type="ARBA" id="ARBA00004127"/>
    </source>
</evidence>
<gene>
    <name evidence="7" type="ORF">IC006_2429</name>
    <name evidence="8" type="ORF">IC007_2431</name>
</gene>
<keyword evidence="4 5" id="KW-0472">Membrane</keyword>
<reference evidence="8 9" key="2">
    <citation type="journal article" date="2020" name="Int. J. Syst. Evol. Microbiol.">
        <title>Sulfuracidifex tepidarius gen. nov., sp. nov. and transfer of Sulfolobus metallicus Huber and Stetter 1992 to the genus Sulfuracidifex as Sulfuracidifex metallicus comb. nov.</title>
        <authorList>
            <person name="Itoh T."/>
            <person name="Miura T."/>
            <person name="Sakai H.D."/>
            <person name="Kato S."/>
            <person name="Ohkuma M."/>
            <person name="Takashina T."/>
        </authorList>
    </citation>
    <scope>NUCLEOTIDE SEQUENCE</scope>
    <source>
        <strain evidence="7 9">IC-006</strain>
        <strain evidence="8">IC-007</strain>
    </source>
</reference>
<dbReference type="SUPFAM" id="SSF47240">
    <property type="entry name" value="Ferritin-like"/>
    <property type="match status" value="1"/>
</dbReference>
<accession>A0A510E5X3</accession>
<dbReference type="InterPro" id="IPR003251">
    <property type="entry name" value="Rr_diiron-bd_dom"/>
</dbReference>
<dbReference type="AlphaFoldDB" id="A0A510E5X3"/>
<dbReference type="InterPro" id="IPR008217">
    <property type="entry name" value="Ccc1_fam"/>
</dbReference>
<dbReference type="GO" id="GO:0030026">
    <property type="term" value="P:intracellular manganese ion homeostasis"/>
    <property type="evidence" value="ECO:0007669"/>
    <property type="project" value="InterPro"/>
</dbReference>
<sequence>MKEKVDVRKNYQDEVLDSILYAELSKHTKDPKVRSILSKMSKMEERHASIWREIAKIRGVEVKSPSILSVAKVKMMALASRVLGVNVMIKLREGSEDNDVKKYVELSNSDELSSEEKVMMSDISVDEAAHEEILSQVTSNVSEFIYGISDGLVEVLAAVSGLSGAVKVPLYVAVGGLVIGVSGMMSMGIGSFLSSESEEEISRKEREKIALQRKVDPESVRKRVQEFLSSIGIGESDSLSLSGKLVGGAEDLLAPKGGKSPVKGALVTAASYITGAIIPSSPYIAGLGGLEGVLSSFLISGIAIAVVGYMIGIVSSVNPRRKSLEMSVLGLGAAVATYLLGNLLSSLLGIHLA</sequence>
<accession>A0A510DXZ6</accession>
<dbReference type="KEGG" id="step:IC006_2429"/>
<feature type="transmembrane region" description="Helical" evidence="5">
    <location>
        <begin position="265"/>
        <end position="285"/>
    </location>
</feature>
<dbReference type="Proteomes" id="UP000322983">
    <property type="component" value="Chromosome"/>
</dbReference>
<feature type="transmembrane region" description="Helical" evidence="5">
    <location>
        <begin position="170"/>
        <end position="193"/>
    </location>
</feature>
<evidence type="ECO:0000313" key="9">
    <source>
        <dbReference type="Proteomes" id="UP000322983"/>
    </source>
</evidence>
<dbReference type="Pfam" id="PF01988">
    <property type="entry name" value="VIT1"/>
    <property type="match status" value="1"/>
</dbReference>
<evidence type="ECO:0000313" key="8">
    <source>
        <dbReference type="EMBL" id="BBG27876.1"/>
    </source>
</evidence>
<dbReference type="Gene3D" id="1.20.1260.10">
    <property type="match status" value="1"/>
</dbReference>
<evidence type="ECO:0000313" key="10">
    <source>
        <dbReference type="Proteomes" id="UP000325030"/>
    </source>
</evidence>
<proteinExistence type="predicted"/>
<evidence type="ECO:0000256" key="3">
    <source>
        <dbReference type="ARBA" id="ARBA00022989"/>
    </source>
</evidence>
<feature type="transmembrane region" description="Helical" evidence="5">
    <location>
        <begin position="144"/>
        <end position="164"/>
    </location>
</feature>
<dbReference type="InterPro" id="IPR039376">
    <property type="entry name" value="Ferritin_CCC1_N"/>
</dbReference>
<dbReference type="GO" id="GO:0046872">
    <property type="term" value="F:metal ion binding"/>
    <property type="evidence" value="ECO:0007669"/>
    <property type="project" value="InterPro"/>
</dbReference>
<comment type="subcellular location">
    <subcellularLocation>
        <location evidence="1">Endomembrane system</location>
        <topology evidence="1">Multi-pass membrane protein</topology>
    </subcellularLocation>
</comment>
<dbReference type="InterPro" id="IPR012347">
    <property type="entry name" value="Ferritin-like"/>
</dbReference>
<keyword evidence="9" id="KW-1185">Reference proteome</keyword>
<dbReference type="STRING" id="1294262.GCA_001316085_02867"/>
<dbReference type="GO" id="GO:0016491">
    <property type="term" value="F:oxidoreductase activity"/>
    <property type="evidence" value="ECO:0007669"/>
    <property type="project" value="InterPro"/>
</dbReference>
<evidence type="ECO:0000256" key="4">
    <source>
        <dbReference type="ARBA" id="ARBA00023136"/>
    </source>
</evidence>
<dbReference type="EMBL" id="AP018929">
    <property type="protein sequence ID" value="BBG25094.1"/>
    <property type="molecule type" value="Genomic_DNA"/>
</dbReference>
<dbReference type="CDD" id="cd01044">
    <property type="entry name" value="Ferritin_CCC1_N"/>
    <property type="match status" value="1"/>
</dbReference>
<evidence type="ECO:0000256" key="2">
    <source>
        <dbReference type="ARBA" id="ARBA00022692"/>
    </source>
</evidence>
<dbReference type="GO" id="GO:0012505">
    <property type="term" value="C:endomembrane system"/>
    <property type="evidence" value="ECO:0007669"/>
    <property type="project" value="UniProtKB-SubCell"/>
</dbReference>
<dbReference type="EMBL" id="AP018930">
    <property type="protein sequence ID" value="BBG27876.1"/>
    <property type="molecule type" value="Genomic_DNA"/>
</dbReference>
<evidence type="ECO:0000313" key="7">
    <source>
        <dbReference type="EMBL" id="BBG25094.1"/>
    </source>
</evidence>
<dbReference type="Pfam" id="PF02915">
    <property type="entry name" value="Rubrerythrin"/>
    <property type="match status" value="1"/>
</dbReference>
<organism evidence="8 10">
    <name type="scientific">Sulfuracidifex tepidarius</name>
    <dbReference type="NCBI Taxonomy" id="1294262"/>
    <lineage>
        <taxon>Archaea</taxon>
        <taxon>Thermoproteota</taxon>
        <taxon>Thermoprotei</taxon>
        <taxon>Sulfolobales</taxon>
        <taxon>Sulfolobaceae</taxon>
        <taxon>Sulfuracidifex</taxon>
    </lineage>
</organism>
<dbReference type="GeneID" id="41718726"/>
<keyword evidence="2 5" id="KW-0812">Transmembrane</keyword>
<feature type="domain" description="Rubrerythrin diiron-binding" evidence="6">
    <location>
        <begin position="9"/>
        <end position="135"/>
    </location>
</feature>
<dbReference type="PANTHER" id="PTHR31851">
    <property type="entry name" value="FE(2+)/MN(2+) TRANSPORTER PCL1"/>
    <property type="match status" value="1"/>
</dbReference>
<feature type="transmembrane region" description="Helical" evidence="5">
    <location>
        <begin position="297"/>
        <end position="317"/>
    </location>
</feature>
<dbReference type="Proteomes" id="UP000325030">
    <property type="component" value="Chromosome"/>
</dbReference>
<keyword evidence="3 5" id="KW-1133">Transmembrane helix</keyword>
<feature type="transmembrane region" description="Helical" evidence="5">
    <location>
        <begin position="329"/>
        <end position="352"/>
    </location>
</feature>